<gene>
    <name evidence="1" type="ORF">BGO89_13660</name>
</gene>
<dbReference type="Proteomes" id="UP000184233">
    <property type="component" value="Unassembled WGS sequence"/>
</dbReference>
<reference evidence="1 2" key="1">
    <citation type="submission" date="2016-09" db="EMBL/GenBank/DDBJ databases">
        <title>Genome-resolved meta-omics ties microbial dynamics to process performance in biotechnology for thiocyanate degradation.</title>
        <authorList>
            <person name="Kantor R.S."/>
            <person name="Huddy R.J."/>
            <person name="Iyer R."/>
            <person name="Thomas B.C."/>
            <person name="Brown C.T."/>
            <person name="Anantharaman K."/>
            <person name="Tringe S."/>
            <person name="Hettich R.L."/>
            <person name="Harrison S.T."/>
            <person name="Banfield J.F."/>
        </authorList>
    </citation>
    <scope>NUCLEOTIDE SEQUENCE [LARGE SCALE GENOMIC DNA]</scope>
    <source>
        <strain evidence="1">59-99</strain>
    </source>
</reference>
<dbReference type="STRING" id="1895771.BGO89_13660"/>
<evidence type="ECO:0000313" key="1">
    <source>
        <dbReference type="EMBL" id="OJX56374.1"/>
    </source>
</evidence>
<evidence type="ECO:0000313" key="2">
    <source>
        <dbReference type="Proteomes" id="UP000184233"/>
    </source>
</evidence>
<name>A0A1M3KVI2_9BACT</name>
<organism evidence="1 2">
    <name type="scientific">Candidatus Kapaibacterium thiocyanatum</name>
    <dbReference type="NCBI Taxonomy" id="1895771"/>
    <lineage>
        <taxon>Bacteria</taxon>
        <taxon>Pseudomonadati</taxon>
        <taxon>Candidatus Kapaibacteriota</taxon>
        <taxon>Candidatus Kapaibacteriia</taxon>
        <taxon>Candidatus Kapaibacteriales</taxon>
        <taxon>Candidatus Kapaibacteriaceae</taxon>
        <taxon>Candidatus Kapaibacterium</taxon>
    </lineage>
</organism>
<proteinExistence type="predicted"/>
<accession>A0A1M3KVI2</accession>
<sequence>METPNQVDEPTIVVGSVVTLKEYEAFRASVRSLLSGVALCQWQDNLGRPHDDLILVESLRVVQS</sequence>
<dbReference type="AlphaFoldDB" id="A0A1M3KVI2"/>
<comment type="caution">
    <text evidence="1">The sequence shown here is derived from an EMBL/GenBank/DDBJ whole genome shotgun (WGS) entry which is preliminary data.</text>
</comment>
<protein>
    <submittedName>
        <fullName evidence="1">Uncharacterized protein</fullName>
    </submittedName>
</protein>
<dbReference type="EMBL" id="MKVH01000025">
    <property type="protein sequence ID" value="OJX56374.1"/>
    <property type="molecule type" value="Genomic_DNA"/>
</dbReference>